<keyword evidence="6" id="KW-1185">Reference proteome</keyword>
<dbReference type="Pfam" id="PF04884">
    <property type="entry name" value="UVB_sens_prot"/>
    <property type="match status" value="1"/>
</dbReference>
<proteinExistence type="inferred from homology"/>
<dbReference type="Pfam" id="PF24160">
    <property type="entry name" value="UVB_sens_C"/>
    <property type="match status" value="1"/>
</dbReference>
<protein>
    <recommendedName>
        <fullName evidence="7">DUF647-domain-containing protein</fullName>
    </recommendedName>
</protein>
<evidence type="ECO:0000256" key="2">
    <source>
        <dbReference type="SAM" id="Phobius"/>
    </source>
</evidence>
<accession>A0ABY8UHS2</accession>
<comment type="similarity">
    <text evidence="1">Belongs to the RUS1 family.</text>
</comment>
<evidence type="ECO:0000313" key="6">
    <source>
        <dbReference type="Proteomes" id="UP001244341"/>
    </source>
</evidence>
<sequence>MGRRMIVQYNKGNQTTLLVTGDSPDGYQLQRTKGAANSAEFVAKRPSAGDSSSSVQQQPPPQSLLLSLLQRPVRRVRKTLQATFLPAGYPTSVGSNYLSYTLWQAVTNFATTANGVLASTFLLYSVGLGAGAIPTAGALNWVLKDGLGQLGTLLFGKAIAHNFDIHSKTWYFMSFLLLSTATGLEIATILAPSSFLILGSTANMVKGLSWMAGGSTRSVFNLSFVRDNNIADITAKNTSQYIFASLFGTTAGVSICAYIGQSAPLALLCFSGLAWTAIYSAYRTVKAIPLPTLNSTRLQLLAARYLKCIRTSSTGLVGFSSGSYMSYQQPPGYVSYQQEYEVPEDEDDTCELELPSPLDLAHQDPPLPWVTADRRILNPAIHVGTQLDKLVQGQPALLVVLLATFRFQRYLLVPEASAIHMVLHAEAAPRDMVQAYLQACILRKCIKAGVQLSHDNVHELRIILHDTLLAAEALTPPFMRALARQGWQTEKIVVEAHRRRARW</sequence>
<feature type="transmembrane region" description="Helical" evidence="2">
    <location>
        <begin position="170"/>
        <end position="198"/>
    </location>
</feature>
<evidence type="ECO:0008006" key="7">
    <source>
        <dbReference type="Google" id="ProtNLM"/>
    </source>
</evidence>
<feature type="transmembrane region" description="Helical" evidence="2">
    <location>
        <begin position="121"/>
        <end position="143"/>
    </location>
</feature>
<feature type="domain" description="Root UVB sensitive protein C-terminal" evidence="4">
    <location>
        <begin position="380"/>
        <end position="503"/>
    </location>
</feature>
<keyword evidence="2" id="KW-1133">Transmembrane helix</keyword>
<feature type="domain" description="Protein root UVB sensitive/RUS" evidence="3">
    <location>
        <begin position="74"/>
        <end position="307"/>
    </location>
</feature>
<reference evidence="5 6" key="1">
    <citation type="submission" date="2023-05" db="EMBL/GenBank/DDBJ databases">
        <title>A 100% complete, gapless, phased diploid assembly of the Scenedesmus obliquus UTEX 3031 genome.</title>
        <authorList>
            <person name="Biondi T.C."/>
            <person name="Hanschen E.R."/>
            <person name="Kwon T."/>
            <person name="Eng W."/>
            <person name="Kruse C.P.S."/>
            <person name="Koehler S.I."/>
            <person name="Kunde Y."/>
            <person name="Gleasner C.D."/>
            <person name="You Mak K.T."/>
            <person name="Polle J."/>
            <person name="Hovde B.T."/>
            <person name="Starkenburg S.R."/>
        </authorList>
    </citation>
    <scope>NUCLEOTIDE SEQUENCE [LARGE SCALE GENOMIC DNA]</scope>
    <source>
        <strain evidence="5 6">DOE0152z</strain>
    </source>
</reference>
<dbReference type="Proteomes" id="UP001244341">
    <property type="component" value="Chromosome 12b"/>
</dbReference>
<dbReference type="InterPro" id="IPR054549">
    <property type="entry name" value="UVB_sens_RUS_dom"/>
</dbReference>
<evidence type="ECO:0000313" key="5">
    <source>
        <dbReference type="EMBL" id="WIA20675.1"/>
    </source>
</evidence>
<evidence type="ECO:0000259" key="3">
    <source>
        <dbReference type="Pfam" id="PF04884"/>
    </source>
</evidence>
<dbReference type="EMBL" id="CP126219">
    <property type="protein sequence ID" value="WIA20675.1"/>
    <property type="molecule type" value="Genomic_DNA"/>
</dbReference>
<evidence type="ECO:0000256" key="1">
    <source>
        <dbReference type="ARBA" id="ARBA00007558"/>
    </source>
</evidence>
<dbReference type="InterPro" id="IPR006968">
    <property type="entry name" value="RUS_fam"/>
</dbReference>
<dbReference type="PANTHER" id="PTHR12770">
    <property type="entry name" value="RUS1 FAMILY PROTEIN C16ORF58"/>
    <property type="match status" value="1"/>
</dbReference>
<dbReference type="PANTHER" id="PTHR12770:SF22">
    <property type="entry name" value="PROTEIN ROOT UVB SENSITIVE 1, CHLOROPLASTIC"/>
    <property type="match status" value="1"/>
</dbReference>
<name>A0ABY8UHS2_TETOB</name>
<evidence type="ECO:0000259" key="4">
    <source>
        <dbReference type="Pfam" id="PF24160"/>
    </source>
</evidence>
<dbReference type="InterPro" id="IPR055412">
    <property type="entry name" value="UVB_sens_C"/>
</dbReference>
<keyword evidence="2" id="KW-0812">Transmembrane</keyword>
<gene>
    <name evidence="5" type="ORF">OEZ85_005050</name>
</gene>
<feature type="transmembrane region" description="Helical" evidence="2">
    <location>
        <begin position="241"/>
        <end position="259"/>
    </location>
</feature>
<keyword evidence="2" id="KW-0472">Membrane</keyword>
<organism evidence="5 6">
    <name type="scientific">Tetradesmus obliquus</name>
    <name type="common">Green alga</name>
    <name type="synonym">Acutodesmus obliquus</name>
    <dbReference type="NCBI Taxonomy" id="3088"/>
    <lineage>
        <taxon>Eukaryota</taxon>
        <taxon>Viridiplantae</taxon>
        <taxon>Chlorophyta</taxon>
        <taxon>core chlorophytes</taxon>
        <taxon>Chlorophyceae</taxon>
        <taxon>CS clade</taxon>
        <taxon>Sphaeropleales</taxon>
        <taxon>Scenedesmaceae</taxon>
        <taxon>Tetradesmus</taxon>
    </lineage>
</organism>